<comment type="catalytic activity">
    <reaction evidence="8">
        <text>a 3'-end 3'-phospho-ribonucleotide-RNA + a 5'-end dephospho-ribonucleoside-RNA + GTP = a ribonucleotidyl-ribonucleotide-RNA + GMP + diphosphate</text>
        <dbReference type="Rhea" id="RHEA:68076"/>
        <dbReference type="Rhea" id="RHEA-COMP:10463"/>
        <dbReference type="Rhea" id="RHEA-COMP:13936"/>
        <dbReference type="Rhea" id="RHEA-COMP:17355"/>
        <dbReference type="ChEBI" id="CHEBI:33019"/>
        <dbReference type="ChEBI" id="CHEBI:37565"/>
        <dbReference type="ChEBI" id="CHEBI:58115"/>
        <dbReference type="ChEBI" id="CHEBI:83062"/>
        <dbReference type="ChEBI" id="CHEBI:138284"/>
        <dbReference type="ChEBI" id="CHEBI:173118"/>
        <dbReference type="EC" id="6.5.1.8"/>
    </reaction>
</comment>
<dbReference type="Pfam" id="PF01139">
    <property type="entry name" value="RtcB"/>
    <property type="match status" value="1"/>
</dbReference>
<dbReference type="FunFam" id="3.90.1860.10:FF:000001">
    <property type="entry name" value="tRNA-splicing ligase RtcB homolog"/>
    <property type="match status" value="1"/>
</dbReference>
<evidence type="ECO:0000256" key="2">
    <source>
        <dbReference type="ARBA" id="ARBA00022598"/>
    </source>
</evidence>
<feature type="binding site" evidence="11">
    <location>
        <begin position="374"/>
        <end position="377"/>
    </location>
    <ligand>
        <name>GMP</name>
        <dbReference type="ChEBI" id="CHEBI:58115"/>
    </ligand>
</feature>
<dbReference type="AlphaFoldDB" id="A0A2S6EWV8"/>
<evidence type="ECO:0000256" key="1">
    <source>
        <dbReference type="ARBA" id="ARBA00008071"/>
    </source>
</evidence>
<dbReference type="GO" id="GO:0003972">
    <property type="term" value="F:RNA ligase (ATP) activity"/>
    <property type="evidence" value="ECO:0007669"/>
    <property type="project" value="TreeGrafter"/>
</dbReference>
<evidence type="ECO:0000313" key="14">
    <source>
        <dbReference type="EMBL" id="PPK29640.1"/>
    </source>
</evidence>
<organism evidence="14 15">
    <name type="scientific">Legionella pneumophila</name>
    <dbReference type="NCBI Taxonomy" id="446"/>
    <lineage>
        <taxon>Bacteria</taxon>
        <taxon>Pseudomonadati</taxon>
        <taxon>Pseudomonadota</taxon>
        <taxon>Gammaproteobacteria</taxon>
        <taxon>Legionellales</taxon>
        <taxon>Legionellaceae</taxon>
        <taxon>Legionella</taxon>
    </lineage>
</organism>
<feature type="binding site" evidence="11">
    <location>
        <begin position="325"/>
        <end position="326"/>
    </location>
    <ligand>
        <name>GMP</name>
        <dbReference type="ChEBI" id="CHEBI:58115"/>
    </ligand>
</feature>
<dbReference type="GO" id="GO:0170057">
    <property type="term" value="F:RNA ligase (GTP) activity"/>
    <property type="evidence" value="ECO:0007669"/>
    <property type="project" value="UniProtKB-EC"/>
</dbReference>
<keyword evidence="3 12" id="KW-0479">Metal-binding</keyword>
<evidence type="ECO:0000256" key="8">
    <source>
        <dbReference type="ARBA" id="ARBA00047746"/>
    </source>
</evidence>
<dbReference type="EMBL" id="PQWY01000016">
    <property type="protein sequence ID" value="PPK29640.1"/>
    <property type="molecule type" value="Genomic_DNA"/>
</dbReference>
<keyword evidence="2 13" id="KW-0436">Ligase</keyword>
<feature type="binding site" evidence="11">
    <location>
        <begin position="400"/>
        <end position="403"/>
    </location>
    <ligand>
        <name>GMP</name>
        <dbReference type="ChEBI" id="CHEBI:58115"/>
    </ligand>
</feature>
<name>A0A2S6EWV8_LEGPN</name>
<feature type="active site" description="GMP-histidine intermediate" evidence="10">
    <location>
        <position position="400"/>
    </location>
</feature>
<dbReference type="SUPFAM" id="SSF103365">
    <property type="entry name" value="Hypothetical protein PH1602"/>
    <property type="match status" value="1"/>
</dbReference>
<keyword evidence="5" id="KW-0692">RNA repair</keyword>
<evidence type="ECO:0000256" key="12">
    <source>
        <dbReference type="PIRSR" id="PIRSR601233-3"/>
    </source>
</evidence>
<dbReference type="OrthoDB" id="9802323at2"/>
<evidence type="ECO:0000256" key="6">
    <source>
        <dbReference type="ARBA" id="ARBA00023134"/>
    </source>
</evidence>
<dbReference type="GO" id="GO:0046872">
    <property type="term" value="F:metal ion binding"/>
    <property type="evidence" value="ECO:0007669"/>
    <property type="project" value="UniProtKB-UniRule"/>
</dbReference>
<comment type="similarity">
    <text evidence="1 13">Belongs to the RtcB family.</text>
</comment>
<feature type="binding site" evidence="12">
    <location>
        <position position="96"/>
    </location>
    <ligand>
        <name>Mn(2+)</name>
        <dbReference type="ChEBI" id="CHEBI:29035"/>
        <label>1</label>
    </ligand>
</feature>
<accession>A0A2S6EWV8</accession>
<proteinExistence type="inferred from homology"/>
<reference evidence="14 15" key="1">
    <citation type="submission" date="2018-02" db="EMBL/GenBank/DDBJ databases">
        <title>Draft genome sequences of four Legionella pneumophila clinical strains isolated in Ontario.</title>
        <authorList>
            <person name="Fortuna A."/>
            <person name="Ramnarine R."/>
            <person name="Li A."/>
            <person name="Frantz C."/>
            <person name="Mallo G."/>
        </authorList>
    </citation>
    <scope>NUCLEOTIDE SEQUENCE [LARGE SCALE GENOMIC DNA]</scope>
    <source>
        <strain evidence="14 15">LG61</strain>
    </source>
</reference>
<protein>
    <recommendedName>
        <fullName evidence="13">tRNA-splicing ligase RtcB</fullName>
        <ecNumber evidence="13">6.5.1.-</ecNumber>
    </recommendedName>
</protein>
<evidence type="ECO:0000256" key="10">
    <source>
        <dbReference type="PIRSR" id="PIRSR601233-1"/>
    </source>
</evidence>
<dbReference type="PROSITE" id="PS01288">
    <property type="entry name" value="UPF0027"/>
    <property type="match status" value="1"/>
</dbReference>
<feature type="binding site" evidence="11">
    <location>
        <position position="476"/>
    </location>
    <ligand>
        <name>GMP</name>
        <dbReference type="ChEBI" id="CHEBI:58115"/>
    </ligand>
</feature>
<dbReference type="InterPro" id="IPR036025">
    <property type="entry name" value="RtcB-like_sf"/>
</dbReference>
<dbReference type="GO" id="GO:0042245">
    <property type="term" value="P:RNA repair"/>
    <property type="evidence" value="ECO:0007669"/>
    <property type="project" value="UniProtKB-KW"/>
</dbReference>
<keyword evidence="6 11" id="KW-0342">GTP-binding</keyword>
<feature type="binding site" evidence="12">
    <location>
        <position position="235"/>
    </location>
    <ligand>
        <name>Mn(2+)</name>
        <dbReference type="ChEBI" id="CHEBI:29035"/>
        <label>2</label>
    </ligand>
</feature>
<feature type="binding site" evidence="12">
    <location>
        <position position="204"/>
    </location>
    <ligand>
        <name>Mn(2+)</name>
        <dbReference type="ChEBI" id="CHEBI:29035"/>
        <label>1</label>
    </ligand>
</feature>
<comment type="subunit">
    <text evidence="13">Monomer.</text>
</comment>
<dbReference type="GO" id="GO:0006396">
    <property type="term" value="P:RNA processing"/>
    <property type="evidence" value="ECO:0007669"/>
    <property type="project" value="InterPro"/>
</dbReference>
<gene>
    <name evidence="13" type="primary">rtcB</name>
    <name evidence="14" type="ORF">C3928_11225</name>
</gene>
<sequence length="477" mass="51431">MMDLSLLKKINDFEWQIPQHGKMLVPGVIFASEQLILDMDMKVYEQLSNVATLPGIVSAAYAMPDAHWGYGFPIGGVAAFDPDEGGVISAGGVGFDISCGVRLLSTGLKRDELESVKASLADALFAHIPAGVGSRSGIHLTIKQLDDMMRGGAQWAVKQGYGEAADLERIEDRGCVEGAIPDCVSEQAKKRQKNEMGTLGSGNHYLEVQEVRQIYCSDTATALNLNEGDIVVSIHCGSRGLGHQIGTDYLRSMVIESQHYGIKLVDRELACAPIHSKLGENYMGAMRAGINCALANREIITHFMRNVFQDILPGTQIDLIYDVSHNTCKEEFHEVDGKKKRLFVHRKGATRALGPGHPHLPKSVSHIGQPVIIGGSMGTSSYVLAGVKGSEQKSFSSACHGAGRAMSRHQAMKKWNGKDIVDKLAQQGILIRSGSYRGVAEEAPGAYKDVHSIVDAAEMSGLAKKVAKLIPVICVKG</sequence>
<dbReference type="Gene3D" id="3.90.1860.10">
    <property type="entry name" value="tRNA-splicing ligase RtcB"/>
    <property type="match status" value="1"/>
</dbReference>
<evidence type="ECO:0000256" key="5">
    <source>
        <dbReference type="ARBA" id="ARBA00022800"/>
    </source>
</evidence>
<comment type="cofactor">
    <cofactor evidence="12 13">
        <name>Mn(2+)</name>
        <dbReference type="ChEBI" id="CHEBI:29035"/>
    </cofactor>
    <text evidence="12 13">Binds 2 manganese ions per subunit.</text>
</comment>
<comment type="caution">
    <text evidence="14">The sequence shown here is derived from an EMBL/GenBank/DDBJ whole genome shotgun (WGS) entry which is preliminary data.</text>
</comment>
<dbReference type="Proteomes" id="UP000239239">
    <property type="component" value="Unassembled WGS sequence"/>
</dbReference>
<evidence type="ECO:0000256" key="4">
    <source>
        <dbReference type="ARBA" id="ARBA00022741"/>
    </source>
</evidence>
<evidence type="ECO:0000313" key="15">
    <source>
        <dbReference type="Proteomes" id="UP000239239"/>
    </source>
</evidence>
<feature type="binding site" evidence="12">
    <location>
        <position position="325"/>
    </location>
    <ligand>
        <name>Mn(2+)</name>
        <dbReference type="ChEBI" id="CHEBI:29035"/>
        <label>2</label>
    </ligand>
</feature>
<dbReference type="PANTHER" id="PTHR11118">
    <property type="entry name" value="RNA-SPLICING LIGASE RTCB HOMOLOG"/>
    <property type="match status" value="1"/>
</dbReference>
<dbReference type="GO" id="GO:0005525">
    <property type="term" value="F:GTP binding"/>
    <property type="evidence" value="ECO:0007669"/>
    <property type="project" value="UniProtKB-KW"/>
</dbReference>
<evidence type="ECO:0000256" key="7">
    <source>
        <dbReference type="ARBA" id="ARBA00023211"/>
    </source>
</evidence>
<feature type="binding site" evidence="11">
    <location>
        <begin position="203"/>
        <end position="207"/>
    </location>
    <ligand>
        <name>GMP</name>
        <dbReference type="ChEBI" id="CHEBI:58115"/>
    </ligand>
</feature>
<evidence type="ECO:0000256" key="3">
    <source>
        <dbReference type="ARBA" id="ARBA00022723"/>
    </source>
</evidence>
<dbReference type="InterPro" id="IPR001233">
    <property type="entry name" value="RtcB"/>
</dbReference>
<comment type="catalytic activity">
    <reaction evidence="9">
        <text>a 3'-end 2',3'-cyclophospho-ribonucleotide-RNA + a 5'-end dephospho-ribonucleoside-RNA + GTP + H2O = a ribonucleotidyl-ribonucleotide-RNA + GMP + diphosphate + H(+)</text>
        <dbReference type="Rhea" id="RHEA:68080"/>
        <dbReference type="Rhea" id="RHEA-COMP:10464"/>
        <dbReference type="Rhea" id="RHEA-COMP:13936"/>
        <dbReference type="Rhea" id="RHEA-COMP:17355"/>
        <dbReference type="ChEBI" id="CHEBI:15377"/>
        <dbReference type="ChEBI" id="CHEBI:15378"/>
        <dbReference type="ChEBI" id="CHEBI:33019"/>
        <dbReference type="ChEBI" id="CHEBI:37565"/>
        <dbReference type="ChEBI" id="CHEBI:58115"/>
        <dbReference type="ChEBI" id="CHEBI:83064"/>
        <dbReference type="ChEBI" id="CHEBI:138284"/>
        <dbReference type="ChEBI" id="CHEBI:173118"/>
        <dbReference type="EC" id="6.5.1.8"/>
    </reaction>
</comment>
<feature type="binding site" evidence="11">
    <location>
        <position position="381"/>
    </location>
    <ligand>
        <name>GMP</name>
        <dbReference type="ChEBI" id="CHEBI:58115"/>
    </ligand>
</feature>
<evidence type="ECO:0000256" key="9">
    <source>
        <dbReference type="ARBA" id="ARBA00049514"/>
    </source>
</evidence>
<evidence type="ECO:0000256" key="13">
    <source>
        <dbReference type="RuleBase" id="RU371113"/>
    </source>
</evidence>
<dbReference type="PANTHER" id="PTHR11118:SF1">
    <property type="entry name" value="RNA-SPLICING LIGASE RTCB HOMOLOG"/>
    <property type="match status" value="1"/>
</dbReference>
<keyword evidence="4 11" id="KW-0547">Nucleotide-binding</keyword>
<dbReference type="EC" id="6.5.1.-" evidence="13"/>
<evidence type="ECO:0000256" key="11">
    <source>
        <dbReference type="PIRSR" id="PIRSR601233-2"/>
    </source>
</evidence>
<keyword evidence="7 12" id="KW-0464">Manganese</keyword>